<dbReference type="AlphaFoldDB" id="A0A918PGE4"/>
<evidence type="ECO:0000313" key="5">
    <source>
        <dbReference type="EMBL" id="GGZ05787.1"/>
    </source>
</evidence>
<dbReference type="GO" id="GO:0003700">
    <property type="term" value="F:DNA-binding transcription factor activity"/>
    <property type="evidence" value="ECO:0007669"/>
    <property type="project" value="InterPro"/>
</dbReference>
<feature type="domain" description="HTH gntR-type" evidence="4">
    <location>
        <begin position="8"/>
        <end position="75"/>
    </location>
</feature>
<keyword evidence="6" id="KW-1185">Reference proteome</keyword>
<dbReference type="EMBL" id="BMVW01000003">
    <property type="protein sequence ID" value="GGZ05787.1"/>
    <property type="molecule type" value="Genomic_DNA"/>
</dbReference>
<dbReference type="RefSeq" id="WP_189858421.1">
    <property type="nucleotide sequence ID" value="NZ_BMVW01000003.1"/>
</dbReference>
<proteinExistence type="predicted"/>
<dbReference type="Proteomes" id="UP000622166">
    <property type="component" value="Unassembled WGS sequence"/>
</dbReference>
<dbReference type="SUPFAM" id="SSF46785">
    <property type="entry name" value="Winged helix' DNA-binding domain"/>
    <property type="match status" value="1"/>
</dbReference>
<dbReference type="Pfam" id="PF00392">
    <property type="entry name" value="GntR"/>
    <property type="match status" value="1"/>
</dbReference>
<name>A0A918PGE4_9ACTN</name>
<keyword evidence="1" id="KW-0805">Transcription regulation</keyword>
<sequence>MSETPSLYVRVRQMAELLRAEIKEGRWQPGCVLTQPALARRYGAPVHIVTAAIGLLREEGLVESRSRIGTRPKAAGETWDAPDGVPQILHIECTVRAHR</sequence>
<reference evidence="5" key="1">
    <citation type="journal article" date="2014" name="Int. J. Syst. Evol. Microbiol.">
        <title>Complete genome sequence of Corynebacterium casei LMG S-19264T (=DSM 44701T), isolated from a smear-ripened cheese.</title>
        <authorList>
            <consortium name="US DOE Joint Genome Institute (JGI-PGF)"/>
            <person name="Walter F."/>
            <person name="Albersmeier A."/>
            <person name="Kalinowski J."/>
            <person name="Ruckert C."/>
        </authorList>
    </citation>
    <scope>NUCLEOTIDE SEQUENCE</scope>
    <source>
        <strain evidence="5">JCM 4815</strain>
    </source>
</reference>
<comment type="caution">
    <text evidence="5">The sequence shown here is derived from an EMBL/GenBank/DDBJ whole genome shotgun (WGS) entry which is preliminary data.</text>
</comment>
<evidence type="ECO:0000313" key="6">
    <source>
        <dbReference type="Proteomes" id="UP000622166"/>
    </source>
</evidence>
<dbReference type="GO" id="GO:0003677">
    <property type="term" value="F:DNA binding"/>
    <property type="evidence" value="ECO:0007669"/>
    <property type="project" value="UniProtKB-KW"/>
</dbReference>
<evidence type="ECO:0000259" key="4">
    <source>
        <dbReference type="PROSITE" id="PS50949"/>
    </source>
</evidence>
<dbReference type="InterPro" id="IPR036390">
    <property type="entry name" value="WH_DNA-bd_sf"/>
</dbReference>
<organism evidence="5 6">
    <name type="scientific">Streptomyces poonensis</name>
    <dbReference type="NCBI Taxonomy" id="68255"/>
    <lineage>
        <taxon>Bacteria</taxon>
        <taxon>Bacillati</taxon>
        <taxon>Actinomycetota</taxon>
        <taxon>Actinomycetes</taxon>
        <taxon>Kitasatosporales</taxon>
        <taxon>Streptomycetaceae</taxon>
        <taxon>Streptomyces</taxon>
    </lineage>
</organism>
<gene>
    <name evidence="5" type="ORF">GCM10010365_26310</name>
</gene>
<protein>
    <recommendedName>
        <fullName evidence="4">HTH gntR-type domain-containing protein</fullName>
    </recommendedName>
</protein>
<dbReference type="PROSITE" id="PS50949">
    <property type="entry name" value="HTH_GNTR"/>
    <property type="match status" value="1"/>
</dbReference>
<dbReference type="InterPro" id="IPR000524">
    <property type="entry name" value="Tscrpt_reg_HTH_GntR"/>
</dbReference>
<evidence type="ECO:0000256" key="3">
    <source>
        <dbReference type="ARBA" id="ARBA00023163"/>
    </source>
</evidence>
<dbReference type="Gene3D" id="1.10.10.10">
    <property type="entry name" value="Winged helix-like DNA-binding domain superfamily/Winged helix DNA-binding domain"/>
    <property type="match status" value="1"/>
</dbReference>
<accession>A0A918PGE4</accession>
<dbReference type="InterPro" id="IPR036388">
    <property type="entry name" value="WH-like_DNA-bd_sf"/>
</dbReference>
<evidence type="ECO:0000256" key="2">
    <source>
        <dbReference type="ARBA" id="ARBA00023125"/>
    </source>
</evidence>
<reference evidence="5" key="2">
    <citation type="submission" date="2020-09" db="EMBL/GenBank/DDBJ databases">
        <authorList>
            <person name="Sun Q."/>
            <person name="Ohkuma M."/>
        </authorList>
    </citation>
    <scope>NUCLEOTIDE SEQUENCE</scope>
    <source>
        <strain evidence="5">JCM 4815</strain>
    </source>
</reference>
<evidence type="ECO:0000256" key="1">
    <source>
        <dbReference type="ARBA" id="ARBA00023015"/>
    </source>
</evidence>
<keyword evidence="3" id="KW-0804">Transcription</keyword>
<keyword evidence="2" id="KW-0238">DNA-binding</keyword>